<protein>
    <submittedName>
        <fullName evidence="1">Uncharacterized protein</fullName>
    </submittedName>
</protein>
<dbReference type="EMBL" id="ML732337">
    <property type="protein sequence ID" value="KAB8069522.1"/>
    <property type="molecule type" value="Genomic_DNA"/>
</dbReference>
<evidence type="ECO:0000313" key="1">
    <source>
        <dbReference type="EMBL" id="KAB8069522.1"/>
    </source>
</evidence>
<dbReference type="Proteomes" id="UP000326565">
    <property type="component" value="Unassembled WGS sequence"/>
</dbReference>
<proteinExistence type="predicted"/>
<sequence>MAEWRLAPHHLPPQDSQKPQKTIIMELVIAKNTPTTNEIRTKNCKDENEKREKTTAAFRGRRQQLCAILWGEQMRSCTPMCGGFPFQWIHPIVQPLCANRIRPIRCGWWIT</sequence>
<name>A0A5N5WR36_9EURO</name>
<dbReference type="AlphaFoldDB" id="A0A5N5WR36"/>
<evidence type="ECO:0000313" key="2">
    <source>
        <dbReference type="Proteomes" id="UP000326565"/>
    </source>
</evidence>
<reference evidence="1 2" key="1">
    <citation type="submission" date="2019-04" db="EMBL/GenBank/DDBJ databases">
        <title>Friends and foes A comparative genomics study of 23 Aspergillus species from section Flavi.</title>
        <authorList>
            <consortium name="DOE Joint Genome Institute"/>
            <person name="Kjaerbolling I."/>
            <person name="Vesth T."/>
            <person name="Frisvad J.C."/>
            <person name="Nybo J.L."/>
            <person name="Theobald S."/>
            <person name="Kildgaard S."/>
            <person name="Isbrandt T."/>
            <person name="Kuo A."/>
            <person name="Sato A."/>
            <person name="Lyhne E.K."/>
            <person name="Kogle M.E."/>
            <person name="Wiebenga A."/>
            <person name="Kun R.S."/>
            <person name="Lubbers R.J."/>
            <person name="Makela M.R."/>
            <person name="Barry K."/>
            <person name="Chovatia M."/>
            <person name="Clum A."/>
            <person name="Daum C."/>
            <person name="Haridas S."/>
            <person name="He G."/>
            <person name="LaButti K."/>
            <person name="Lipzen A."/>
            <person name="Mondo S."/>
            <person name="Riley R."/>
            <person name="Salamov A."/>
            <person name="Simmons B.A."/>
            <person name="Magnuson J.K."/>
            <person name="Henrissat B."/>
            <person name="Mortensen U.H."/>
            <person name="Larsen T.O."/>
            <person name="Devries R.P."/>
            <person name="Grigoriev I.V."/>
            <person name="Machida M."/>
            <person name="Baker S.E."/>
            <person name="Andersen M.R."/>
        </authorList>
    </citation>
    <scope>NUCLEOTIDE SEQUENCE [LARGE SCALE GENOMIC DNA]</scope>
    <source>
        <strain evidence="1 2">CBS 151.66</strain>
    </source>
</reference>
<organism evidence="1 2">
    <name type="scientific">Aspergillus leporis</name>
    <dbReference type="NCBI Taxonomy" id="41062"/>
    <lineage>
        <taxon>Eukaryota</taxon>
        <taxon>Fungi</taxon>
        <taxon>Dikarya</taxon>
        <taxon>Ascomycota</taxon>
        <taxon>Pezizomycotina</taxon>
        <taxon>Eurotiomycetes</taxon>
        <taxon>Eurotiomycetidae</taxon>
        <taxon>Eurotiales</taxon>
        <taxon>Aspergillaceae</taxon>
        <taxon>Aspergillus</taxon>
        <taxon>Aspergillus subgen. Circumdati</taxon>
    </lineage>
</organism>
<accession>A0A5N5WR36</accession>
<keyword evidence="2" id="KW-1185">Reference proteome</keyword>
<gene>
    <name evidence="1" type="ORF">BDV29DRAFT_182601</name>
</gene>